<dbReference type="PANTHER" id="PTHR31286">
    <property type="entry name" value="GLYCINE-RICH CELL WALL STRUCTURAL PROTEIN 1.8-LIKE"/>
    <property type="match status" value="1"/>
</dbReference>
<feature type="compositionally biased region" description="Polar residues" evidence="2">
    <location>
        <begin position="178"/>
        <end position="188"/>
    </location>
</feature>
<dbReference type="EMBL" id="VAHF01000013">
    <property type="protein sequence ID" value="TXG47851.1"/>
    <property type="molecule type" value="Genomic_DNA"/>
</dbReference>
<proteinExistence type="predicted"/>
<evidence type="ECO:0000313" key="5">
    <source>
        <dbReference type="Proteomes" id="UP000323000"/>
    </source>
</evidence>
<dbReference type="GO" id="GO:0003676">
    <property type="term" value="F:nucleic acid binding"/>
    <property type="evidence" value="ECO:0007669"/>
    <property type="project" value="InterPro"/>
</dbReference>
<comment type="caution">
    <text evidence="4">The sequence shown here is derived from an EMBL/GenBank/DDBJ whole genome shotgun (WGS) entry which is preliminary data.</text>
</comment>
<evidence type="ECO:0000259" key="3">
    <source>
        <dbReference type="PROSITE" id="PS50158"/>
    </source>
</evidence>
<dbReference type="PANTHER" id="PTHR31286:SF167">
    <property type="entry name" value="OS09G0268800 PROTEIN"/>
    <property type="match status" value="1"/>
</dbReference>
<gene>
    <name evidence="4" type="ORF">EZV62_027145</name>
</gene>
<keyword evidence="1" id="KW-0479">Metal-binding</keyword>
<dbReference type="OrthoDB" id="1707487at2759"/>
<dbReference type="PROSITE" id="PS50158">
    <property type="entry name" value="ZF_CCHC"/>
    <property type="match status" value="1"/>
</dbReference>
<dbReference type="Pfam" id="PF14392">
    <property type="entry name" value="zf-CCHC_4"/>
    <property type="match status" value="1"/>
</dbReference>
<dbReference type="InterPro" id="IPR036875">
    <property type="entry name" value="Znf_CCHC_sf"/>
</dbReference>
<dbReference type="InterPro" id="IPR025558">
    <property type="entry name" value="DUF4283"/>
</dbReference>
<dbReference type="InterPro" id="IPR025836">
    <property type="entry name" value="Zn_knuckle_CX2CX4HX4C"/>
</dbReference>
<feature type="domain" description="CCHC-type" evidence="3">
    <location>
        <begin position="131"/>
        <end position="146"/>
    </location>
</feature>
<dbReference type="GO" id="GO:0008270">
    <property type="term" value="F:zinc ion binding"/>
    <property type="evidence" value="ECO:0007669"/>
    <property type="project" value="UniProtKB-KW"/>
</dbReference>
<name>A0A5C7GSW1_9ROSI</name>
<protein>
    <recommendedName>
        <fullName evidence="3">CCHC-type domain-containing protein</fullName>
    </recommendedName>
</protein>
<sequence length="237" mass="26334">MGTSEIVKLCELLSLDDNGKVEMEVLADNVFMFFFNKAEDRDAIWKRGPWHFDNNLIVLEKPLGAGELSNLSFDKVIEIPADARECRGRFLRVKVRIDIDKPLKRFLKLEVDESERVVVAPLIYKRLPEFCFACGKIGHNLKECPDDEARIEALEGTSTKFGAWMRAPGLEMGKSKNQKQMGKSSSEQDGGKSTSTSDGSTKGGDMLRIEHNYNSNGDRAESGGSVGKLNGNKKDGN</sequence>
<dbReference type="Proteomes" id="UP000323000">
    <property type="component" value="Chromosome 13"/>
</dbReference>
<dbReference type="SUPFAM" id="SSF57756">
    <property type="entry name" value="Retrovirus zinc finger-like domains"/>
    <property type="match status" value="1"/>
</dbReference>
<dbReference type="InterPro" id="IPR040256">
    <property type="entry name" value="At4g02000-like"/>
</dbReference>
<keyword evidence="5" id="KW-1185">Reference proteome</keyword>
<evidence type="ECO:0000313" key="4">
    <source>
        <dbReference type="EMBL" id="TXG47851.1"/>
    </source>
</evidence>
<feature type="region of interest" description="Disordered" evidence="2">
    <location>
        <begin position="171"/>
        <end position="237"/>
    </location>
</feature>
<dbReference type="AlphaFoldDB" id="A0A5C7GSW1"/>
<keyword evidence="1" id="KW-0862">Zinc</keyword>
<accession>A0A5C7GSW1</accession>
<dbReference type="Pfam" id="PF14111">
    <property type="entry name" value="DUF4283"/>
    <property type="match status" value="1"/>
</dbReference>
<reference evidence="5" key="1">
    <citation type="journal article" date="2019" name="Gigascience">
        <title>De novo genome assembly of the endangered Acer yangbiense, a plant species with extremely small populations endemic to Yunnan Province, China.</title>
        <authorList>
            <person name="Yang J."/>
            <person name="Wariss H.M."/>
            <person name="Tao L."/>
            <person name="Zhang R."/>
            <person name="Yun Q."/>
            <person name="Hollingsworth P."/>
            <person name="Dao Z."/>
            <person name="Luo G."/>
            <person name="Guo H."/>
            <person name="Ma Y."/>
            <person name="Sun W."/>
        </authorList>
    </citation>
    <scope>NUCLEOTIDE SEQUENCE [LARGE SCALE GENOMIC DNA]</scope>
    <source>
        <strain evidence="5">cv. Malutang</strain>
    </source>
</reference>
<feature type="compositionally biased region" description="Low complexity" evidence="2">
    <location>
        <begin position="191"/>
        <end position="204"/>
    </location>
</feature>
<evidence type="ECO:0000256" key="2">
    <source>
        <dbReference type="SAM" id="MobiDB-lite"/>
    </source>
</evidence>
<keyword evidence="1" id="KW-0863">Zinc-finger</keyword>
<dbReference type="InterPro" id="IPR001878">
    <property type="entry name" value="Znf_CCHC"/>
</dbReference>
<evidence type="ECO:0000256" key="1">
    <source>
        <dbReference type="PROSITE-ProRule" id="PRU00047"/>
    </source>
</evidence>
<organism evidence="4 5">
    <name type="scientific">Acer yangbiense</name>
    <dbReference type="NCBI Taxonomy" id="1000413"/>
    <lineage>
        <taxon>Eukaryota</taxon>
        <taxon>Viridiplantae</taxon>
        <taxon>Streptophyta</taxon>
        <taxon>Embryophyta</taxon>
        <taxon>Tracheophyta</taxon>
        <taxon>Spermatophyta</taxon>
        <taxon>Magnoliopsida</taxon>
        <taxon>eudicotyledons</taxon>
        <taxon>Gunneridae</taxon>
        <taxon>Pentapetalae</taxon>
        <taxon>rosids</taxon>
        <taxon>malvids</taxon>
        <taxon>Sapindales</taxon>
        <taxon>Sapindaceae</taxon>
        <taxon>Hippocastanoideae</taxon>
        <taxon>Acereae</taxon>
        <taxon>Acer</taxon>
    </lineage>
</organism>